<evidence type="ECO:0000256" key="1">
    <source>
        <dbReference type="SAM" id="MobiDB-lite"/>
    </source>
</evidence>
<feature type="compositionally biased region" description="Polar residues" evidence="1">
    <location>
        <begin position="128"/>
        <end position="142"/>
    </location>
</feature>
<dbReference type="EMBL" id="KV417758">
    <property type="protein sequence ID" value="KZP07208.1"/>
    <property type="molecule type" value="Genomic_DNA"/>
</dbReference>
<organism evidence="2">
    <name type="scientific">Athelia psychrophila</name>
    <dbReference type="NCBI Taxonomy" id="1759441"/>
    <lineage>
        <taxon>Eukaryota</taxon>
        <taxon>Fungi</taxon>
        <taxon>Dikarya</taxon>
        <taxon>Basidiomycota</taxon>
        <taxon>Agaricomycotina</taxon>
        <taxon>Agaricomycetes</taxon>
        <taxon>Agaricomycetidae</taxon>
        <taxon>Atheliales</taxon>
        <taxon>Atheliaceae</taxon>
        <taxon>Athelia</taxon>
    </lineage>
</organism>
<reference evidence="2" key="1">
    <citation type="journal article" date="2016" name="Mol. Biol. Evol.">
        <title>Comparative Genomics of Early-Diverging Mushroom-Forming Fungi Provides Insights into the Origins of Lignocellulose Decay Capabilities.</title>
        <authorList>
            <person name="Nagy L.G."/>
            <person name="Riley R."/>
            <person name="Tritt A."/>
            <person name="Adam C."/>
            <person name="Daum C."/>
            <person name="Floudas D."/>
            <person name="Sun H."/>
            <person name="Yadav J.S."/>
            <person name="Pangilinan J."/>
            <person name="Larsson K.H."/>
            <person name="Matsuura K."/>
            <person name="Barry K."/>
            <person name="Labutti K."/>
            <person name="Kuo R."/>
            <person name="Ohm R.A."/>
            <person name="Bhattacharya S.S."/>
            <person name="Shirouzu T."/>
            <person name="Yoshinaga Y."/>
            <person name="Martin F.M."/>
            <person name="Grigoriev I.V."/>
            <person name="Hibbett D.S."/>
        </authorList>
    </citation>
    <scope>NUCLEOTIDE SEQUENCE [LARGE SCALE GENOMIC DNA]</scope>
    <source>
        <strain evidence="2">CBS 109695</strain>
    </source>
</reference>
<evidence type="ECO:0000313" key="2">
    <source>
        <dbReference type="EMBL" id="KZP07208.1"/>
    </source>
</evidence>
<accession>A0A167XGU9</accession>
<feature type="compositionally biased region" description="Polar residues" evidence="1">
    <location>
        <begin position="73"/>
        <end position="84"/>
    </location>
</feature>
<feature type="region of interest" description="Disordered" evidence="1">
    <location>
        <begin position="101"/>
        <end position="142"/>
    </location>
</feature>
<protein>
    <submittedName>
        <fullName evidence="2">Uncharacterized protein</fullName>
    </submittedName>
</protein>
<sequence>MMGTHHTVIVKQYSRLSNVQCPRPPDQGISRLSKENIQNHRIRVFEAIERENPKPPDQTGQSIRGYRTRESKTTGSNGPKYSRLSNERIQNHRIKRAKVFEAIERENPKPPDQTGQSIRGYRTRESKTTGSNGSEYSRLSNLQCPRPPDQGIARLSQENIQNHRIRVFEAIERENPKPPDQTDQSIRGYRTCSVQDHRIRVFEAIELAVSKTTGSEYSRLSNLQCPKPPDQSIRGYRTCSVRDHRIRVFEAIELAVSETTGSEYLRLSNAQCPRPSEGSRLRDLRRVNRCGMDWLAGKEDFSYYQARTRVVVDGQPFSPPITLIIPHRIGYPGPGSWRKDNLSSRISLADLELPEVEIRTYRTRQWVWGDLDRNQWSAGQSESFNRLNESWDMSRRAHVSGAGLSMKYRGPEGDKFRLSYGDFIQWHNPMDRNSRQSDIRSQQKNVIVPGYCWWWLLGNGDSYG</sequence>
<feature type="region of interest" description="Disordered" evidence="1">
    <location>
        <begin position="47"/>
        <end position="84"/>
    </location>
</feature>
<gene>
    <name evidence="2" type="ORF">FIBSPDRAFT_902228</name>
</gene>
<name>A0A167XGU9_9AGAM</name>
<dbReference type="OrthoDB" id="10055769at2759"/>
<proteinExistence type="predicted"/>
<dbReference type="AlphaFoldDB" id="A0A167XGU9"/>